<reference evidence="1" key="1">
    <citation type="submission" date="2017-10" db="EMBL/GenBank/DDBJ databases">
        <title>Genome sequence of cellulolytic Lachnospiraceae bacterium XHS1971 isolated from hotspring sediment.</title>
        <authorList>
            <person name="Vasudevan G."/>
            <person name="Joshi A.J."/>
            <person name="Hivarkar S."/>
            <person name="Lanjekar V.B."/>
            <person name="Dhakephalkar P.K."/>
            <person name="Dagar S."/>
        </authorList>
    </citation>
    <scope>NUCLEOTIDE SEQUENCE</scope>
    <source>
        <strain evidence="1">XHS1971</strain>
    </source>
</reference>
<gene>
    <name evidence="1" type="ORF">CS063_02625</name>
</gene>
<sequence>MSCKSITVIPPVFKFESSLGIRGRNLKVAFFIPNNFSNPDIHSTDMVLRRMKFFDLVGFFTSEKGFQRGSHRIRKIVDLYNKGKLDLLIFKSKSDLDRYENTIDSIEKSILKSGIPTYCVKDCILIKNGNIISLS</sequence>
<evidence type="ECO:0000313" key="2">
    <source>
        <dbReference type="Proteomes" id="UP000224460"/>
    </source>
</evidence>
<dbReference type="Proteomes" id="UP000224460">
    <property type="component" value="Unassembled WGS sequence"/>
</dbReference>
<dbReference type="EMBL" id="PEDL01000001">
    <property type="protein sequence ID" value="PHV72390.1"/>
    <property type="molecule type" value="Genomic_DNA"/>
</dbReference>
<organism evidence="1 2">
    <name type="scientific">Sporanaerobium hydrogeniformans</name>
    <dbReference type="NCBI Taxonomy" id="3072179"/>
    <lineage>
        <taxon>Bacteria</taxon>
        <taxon>Bacillati</taxon>
        <taxon>Bacillota</taxon>
        <taxon>Clostridia</taxon>
        <taxon>Lachnospirales</taxon>
        <taxon>Lachnospiraceae</taxon>
        <taxon>Sporanaerobium</taxon>
    </lineage>
</organism>
<proteinExistence type="predicted"/>
<accession>A0AC61DGB4</accession>
<protein>
    <submittedName>
        <fullName evidence="1">Uncharacterized protein</fullName>
    </submittedName>
</protein>
<evidence type="ECO:0000313" key="1">
    <source>
        <dbReference type="EMBL" id="PHV72390.1"/>
    </source>
</evidence>
<comment type="caution">
    <text evidence="1">The sequence shown here is derived from an EMBL/GenBank/DDBJ whole genome shotgun (WGS) entry which is preliminary data.</text>
</comment>
<keyword evidence="2" id="KW-1185">Reference proteome</keyword>
<name>A0AC61DGB4_9FIRM</name>